<gene>
    <name evidence="10" type="primary">mrpl3</name>
    <name evidence="10" type="ORF">Daus18300_001680</name>
</gene>
<dbReference type="InterPro" id="IPR036389">
    <property type="entry name" value="RNase_III_sf"/>
</dbReference>
<comment type="subcellular location">
    <subcellularLocation>
        <location evidence="1">Mitochondrion</location>
    </subcellularLocation>
</comment>
<evidence type="ECO:0000256" key="2">
    <source>
        <dbReference type="ARBA" id="ARBA00022884"/>
    </source>
</evidence>
<evidence type="ECO:0000256" key="5">
    <source>
        <dbReference type="ARBA" id="ARBA00023274"/>
    </source>
</evidence>
<evidence type="ECO:0000313" key="11">
    <source>
        <dbReference type="Proteomes" id="UP001583177"/>
    </source>
</evidence>
<reference evidence="10 11" key="1">
    <citation type="journal article" date="2024" name="IMA Fungus">
        <title>IMA Genome - F19 : A genome assembly and annotation guide to empower mycologists, including annotated draft genome sequences of Ceratocystis pirilliformis, Diaporthe australafricana, Fusarium ophioides, Paecilomyces lecythidis, and Sporothrix stenoceras.</title>
        <authorList>
            <person name="Aylward J."/>
            <person name="Wilson A.M."/>
            <person name="Visagie C.M."/>
            <person name="Spraker J."/>
            <person name="Barnes I."/>
            <person name="Buitendag C."/>
            <person name="Ceriani C."/>
            <person name="Del Mar Angel L."/>
            <person name="du Plessis D."/>
            <person name="Fuchs T."/>
            <person name="Gasser K."/>
            <person name="Kramer D."/>
            <person name="Li W."/>
            <person name="Munsamy K."/>
            <person name="Piso A."/>
            <person name="Price J.L."/>
            <person name="Sonnekus B."/>
            <person name="Thomas C."/>
            <person name="van der Nest A."/>
            <person name="van Dijk A."/>
            <person name="van Heerden A."/>
            <person name="van Vuuren N."/>
            <person name="Yilmaz N."/>
            <person name="Duong T.A."/>
            <person name="van der Merwe N.A."/>
            <person name="Wingfield M.J."/>
            <person name="Wingfield B.D."/>
        </authorList>
    </citation>
    <scope>NUCLEOTIDE SEQUENCE [LARGE SCALE GENOMIC DNA]</scope>
    <source>
        <strain evidence="10 11">CMW 18300</strain>
    </source>
</reference>
<evidence type="ECO:0000256" key="4">
    <source>
        <dbReference type="ARBA" id="ARBA00023128"/>
    </source>
</evidence>
<evidence type="ECO:0000256" key="6">
    <source>
        <dbReference type="ARBA" id="ARBA00024034"/>
    </source>
</evidence>
<dbReference type="Pfam" id="PF22892">
    <property type="entry name" value="DSRM_MRPL44"/>
    <property type="match status" value="1"/>
</dbReference>
<dbReference type="SUPFAM" id="SSF69065">
    <property type="entry name" value="RNase III domain-like"/>
    <property type="match status" value="1"/>
</dbReference>
<dbReference type="InterPro" id="IPR044444">
    <property type="entry name" value="Ribosomal_mL44_DSRM_metazoa"/>
</dbReference>
<keyword evidence="5" id="KW-0687">Ribonucleoprotein</keyword>
<organism evidence="10 11">
    <name type="scientific">Diaporthe australafricana</name>
    <dbReference type="NCBI Taxonomy" id="127596"/>
    <lineage>
        <taxon>Eukaryota</taxon>
        <taxon>Fungi</taxon>
        <taxon>Dikarya</taxon>
        <taxon>Ascomycota</taxon>
        <taxon>Pezizomycotina</taxon>
        <taxon>Sordariomycetes</taxon>
        <taxon>Sordariomycetidae</taxon>
        <taxon>Diaporthales</taxon>
        <taxon>Diaporthaceae</taxon>
        <taxon>Diaporthe</taxon>
    </lineage>
</organism>
<comment type="caution">
    <text evidence="10">The sequence shown here is derived from an EMBL/GenBank/DDBJ whole genome shotgun (WGS) entry which is preliminary data.</text>
</comment>
<accession>A0ABR3XV08</accession>
<dbReference type="PANTHER" id="PTHR11207:SF32">
    <property type="entry name" value="LARGE RIBOSOMAL SUBUNIT PROTEIN ML44"/>
    <property type="match status" value="1"/>
</dbReference>
<dbReference type="GO" id="GO:0005840">
    <property type="term" value="C:ribosome"/>
    <property type="evidence" value="ECO:0007669"/>
    <property type="project" value="UniProtKB-KW"/>
</dbReference>
<feature type="compositionally biased region" description="Polar residues" evidence="8">
    <location>
        <begin position="38"/>
        <end position="50"/>
    </location>
</feature>
<dbReference type="InterPro" id="IPR014720">
    <property type="entry name" value="dsRBD_dom"/>
</dbReference>
<dbReference type="SUPFAM" id="SSF54768">
    <property type="entry name" value="dsRNA-binding domain-like"/>
    <property type="match status" value="1"/>
</dbReference>
<feature type="compositionally biased region" description="Basic and acidic residues" evidence="8">
    <location>
        <begin position="1"/>
        <end position="10"/>
    </location>
</feature>
<dbReference type="InterPro" id="IPR000999">
    <property type="entry name" value="RNase_III_dom"/>
</dbReference>
<dbReference type="InterPro" id="IPR044443">
    <property type="entry name" value="Ribosomal_mL44_DSRM_fung"/>
</dbReference>
<comment type="similarity">
    <text evidence="6">Belongs to the ribonuclease III family. Mitochondrion-specific ribosomal protein mL44 subfamily.</text>
</comment>
<proteinExistence type="inferred from homology"/>
<dbReference type="Gene3D" id="3.30.160.20">
    <property type="match status" value="1"/>
</dbReference>
<dbReference type="SMART" id="SM00535">
    <property type="entry name" value="RIBOc"/>
    <property type="match status" value="1"/>
</dbReference>
<keyword evidence="11" id="KW-1185">Reference proteome</keyword>
<dbReference type="Gene3D" id="1.10.1520.10">
    <property type="entry name" value="Ribonuclease III domain"/>
    <property type="match status" value="1"/>
</dbReference>
<feature type="domain" description="RNase III" evidence="9">
    <location>
        <begin position="111"/>
        <end position="199"/>
    </location>
</feature>
<keyword evidence="4" id="KW-0496">Mitochondrion</keyword>
<feature type="region of interest" description="Disordered" evidence="8">
    <location>
        <begin position="1"/>
        <end position="51"/>
    </location>
</feature>
<protein>
    <recommendedName>
        <fullName evidence="7">Large ribosomal subunit protein mL44</fullName>
    </recommendedName>
</protein>
<sequence length="455" mass="50400">MKRLRLEKWSGHLLTARPGATSRNLSSQTRAQLPRPNQLASSPRCQSTAAARQIEAEIRQGPPEPTETISSDQFSSAAAAEPPLWPTISTQEPIGPVPSPLPRDALRSAKLAALHARLSLSDRIPVQTLARTLVDASADPAPLFNNINLAFLGQTLISYHTSELLMCRFPRLPMQILHSAMKTYSGDKTLYHVARSWGVESAAAPGMEVDPGLLQFSLEKDRTFNTKWGFARTETAWGPAKNERFRRGISSRVVLDDDFGDMNVDLRNSEPELDAEAEAGEDEMEIDLPEERKLTLGDPDVKMNRAYNIHGTFVRAVVGAIYTHCGRESARSFIKAHILSRHFDLQELFSFRQPTRELSRLCAREEFDPPVARLLSETGRLSRTPVFVVGIFSGNDKLGEGAAASLHHARLKAAMNALKAWYLYSPGEDVRVPSDMLVDGAKPWEPVYVDIGEVV</sequence>
<dbReference type="EMBL" id="JAWRVE010000009">
    <property type="protein sequence ID" value="KAL1879842.1"/>
    <property type="molecule type" value="Genomic_DNA"/>
</dbReference>
<evidence type="ECO:0000256" key="8">
    <source>
        <dbReference type="SAM" id="MobiDB-lite"/>
    </source>
</evidence>
<evidence type="ECO:0000313" key="10">
    <source>
        <dbReference type="EMBL" id="KAL1879842.1"/>
    </source>
</evidence>
<dbReference type="SMART" id="SM00358">
    <property type="entry name" value="DSRM"/>
    <property type="match status" value="1"/>
</dbReference>
<evidence type="ECO:0000256" key="7">
    <source>
        <dbReference type="ARBA" id="ARBA00035187"/>
    </source>
</evidence>
<keyword evidence="3 10" id="KW-0689">Ribosomal protein</keyword>
<evidence type="ECO:0000259" key="9">
    <source>
        <dbReference type="PROSITE" id="PS50142"/>
    </source>
</evidence>
<dbReference type="Proteomes" id="UP001583177">
    <property type="component" value="Unassembled WGS sequence"/>
</dbReference>
<feature type="compositionally biased region" description="Polar residues" evidence="8">
    <location>
        <begin position="21"/>
        <end position="31"/>
    </location>
</feature>
<evidence type="ECO:0000256" key="3">
    <source>
        <dbReference type="ARBA" id="ARBA00022980"/>
    </source>
</evidence>
<name>A0ABR3XV08_9PEZI</name>
<dbReference type="PANTHER" id="PTHR11207">
    <property type="entry name" value="RIBONUCLEASE III"/>
    <property type="match status" value="1"/>
</dbReference>
<dbReference type="PROSITE" id="PS50142">
    <property type="entry name" value="RNASE_3_2"/>
    <property type="match status" value="1"/>
</dbReference>
<dbReference type="CDD" id="cd19873">
    <property type="entry name" value="DSRM_MRPL3_like"/>
    <property type="match status" value="1"/>
</dbReference>
<evidence type="ECO:0000256" key="1">
    <source>
        <dbReference type="ARBA" id="ARBA00004173"/>
    </source>
</evidence>
<keyword evidence="2" id="KW-0694">RNA-binding</keyword>